<protein>
    <recommendedName>
        <fullName evidence="3">Sulfotransferase</fullName>
    </recommendedName>
</protein>
<dbReference type="RefSeq" id="WP_195811478.1">
    <property type="nucleotide sequence ID" value="NZ_CP064795.1"/>
</dbReference>
<dbReference type="Pfam" id="PF17784">
    <property type="entry name" value="Sulfotransfer_4"/>
    <property type="match status" value="1"/>
</dbReference>
<sequence length="290" mass="33569">MQNQEMSTAYSDAVARFNKSQYKILPRKLFQKRQFQAFCIGTPKSGTHSVDTLCSAYRSRHEPDEKFMISFISQLKNGQVSTQDAIDILKKRDYHHWLEMESSHYCGEIIEPLYEAFPKAQYILTVRDCVSWVDSWFNHQLARKRLPEDSIFSIGRANYYDMGLSYSRHDRFLEELGLYPLKAYLTYWANRNAGVLNTIAPSQLLILQTNQISKQASLLASFLGIQPGTLQLEKAHQFKAKEKFHIINRIDKHYLEDSFEEICGEVHSQTFPEVSINGLIEKKLARADVA</sequence>
<dbReference type="KEGG" id="smaa:IT774_04210"/>
<dbReference type="SUPFAM" id="SSF52540">
    <property type="entry name" value="P-loop containing nucleoside triphosphate hydrolases"/>
    <property type="match status" value="1"/>
</dbReference>
<organism evidence="1 2">
    <name type="scientific">Salinimonas marina</name>
    <dbReference type="NCBI Taxonomy" id="2785918"/>
    <lineage>
        <taxon>Bacteria</taxon>
        <taxon>Pseudomonadati</taxon>
        <taxon>Pseudomonadota</taxon>
        <taxon>Gammaproteobacteria</taxon>
        <taxon>Alteromonadales</taxon>
        <taxon>Alteromonadaceae</taxon>
        <taxon>Alteromonas/Salinimonas group</taxon>
        <taxon>Salinimonas</taxon>
    </lineage>
</organism>
<dbReference type="Gene3D" id="3.40.50.300">
    <property type="entry name" value="P-loop containing nucleotide triphosphate hydrolases"/>
    <property type="match status" value="1"/>
</dbReference>
<evidence type="ECO:0008006" key="3">
    <source>
        <dbReference type="Google" id="ProtNLM"/>
    </source>
</evidence>
<dbReference type="Proteomes" id="UP000595095">
    <property type="component" value="Chromosome"/>
</dbReference>
<gene>
    <name evidence="1" type="ORF">IT774_04210</name>
</gene>
<keyword evidence="2" id="KW-1185">Reference proteome</keyword>
<accession>A0A7S9DYN5</accession>
<evidence type="ECO:0000313" key="2">
    <source>
        <dbReference type="Proteomes" id="UP000595095"/>
    </source>
</evidence>
<name>A0A7S9DYN5_9ALTE</name>
<dbReference type="InterPro" id="IPR040632">
    <property type="entry name" value="Sulfotransfer_4"/>
</dbReference>
<dbReference type="EMBL" id="CP064795">
    <property type="protein sequence ID" value="QPG06402.1"/>
    <property type="molecule type" value="Genomic_DNA"/>
</dbReference>
<proteinExistence type="predicted"/>
<reference evidence="1 2" key="1">
    <citation type="submission" date="2020-11" db="EMBL/GenBank/DDBJ databases">
        <title>Complete genome sequence for Salinimonas sp. strain G2-b.</title>
        <authorList>
            <person name="Park S.-J."/>
        </authorList>
    </citation>
    <scope>NUCLEOTIDE SEQUENCE [LARGE SCALE GENOMIC DNA]</scope>
    <source>
        <strain evidence="1 2">G2-b</strain>
    </source>
</reference>
<dbReference type="InterPro" id="IPR027417">
    <property type="entry name" value="P-loop_NTPase"/>
</dbReference>
<dbReference type="AlphaFoldDB" id="A0A7S9DYN5"/>
<evidence type="ECO:0000313" key="1">
    <source>
        <dbReference type="EMBL" id="QPG06402.1"/>
    </source>
</evidence>